<dbReference type="GO" id="GO:0004252">
    <property type="term" value="F:serine-type endopeptidase activity"/>
    <property type="evidence" value="ECO:0007669"/>
    <property type="project" value="UniProtKB-UniRule"/>
</dbReference>
<keyword evidence="9" id="KW-1185">Reference proteome</keyword>
<evidence type="ECO:0000256" key="2">
    <source>
        <dbReference type="ARBA" id="ARBA00022692"/>
    </source>
</evidence>
<comment type="subcellular location">
    <subcellularLocation>
        <location evidence="1">Membrane</location>
    </subcellularLocation>
</comment>
<dbReference type="CDD" id="cd06530">
    <property type="entry name" value="S26_SPase_I"/>
    <property type="match status" value="1"/>
</dbReference>
<evidence type="ECO:0000259" key="7">
    <source>
        <dbReference type="Pfam" id="PF10502"/>
    </source>
</evidence>
<dbReference type="Gene3D" id="2.10.109.10">
    <property type="entry name" value="Umud Fragment, subunit A"/>
    <property type="match status" value="1"/>
</dbReference>
<dbReference type="InterPro" id="IPR001733">
    <property type="entry name" value="Peptidase_S26B"/>
</dbReference>
<proteinExistence type="predicted"/>
<evidence type="ECO:0000256" key="6">
    <source>
        <dbReference type="SAM" id="Phobius"/>
    </source>
</evidence>
<dbReference type="PANTHER" id="PTHR10806:SF6">
    <property type="entry name" value="SIGNAL PEPTIDASE COMPLEX CATALYTIC SUBUNIT SEC11"/>
    <property type="match status" value="1"/>
</dbReference>
<evidence type="ECO:0000256" key="4">
    <source>
        <dbReference type="ARBA" id="ARBA00023136"/>
    </source>
</evidence>
<evidence type="ECO:0000256" key="1">
    <source>
        <dbReference type="ARBA" id="ARBA00004370"/>
    </source>
</evidence>
<dbReference type="GO" id="GO:0009003">
    <property type="term" value="F:signal peptidase activity"/>
    <property type="evidence" value="ECO:0007669"/>
    <property type="project" value="UniProtKB-EC"/>
</dbReference>
<reference evidence="8 9" key="1">
    <citation type="submission" date="2016-10" db="EMBL/GenBank/DDBJ databases">
        <authorList>
            <person name="de Groot N.N."/>
        </authorList>
    </citation>
    <scope>NUCLEOTIDE SEQUENCE [LARGE SCALE GENOMIC DNA]</scope>
    <source>
        <strain evidence="8 9">DSM 21800</strain>
    </source>
</reference>
<dbReference type="InterPro" id="IPR036286">
    <property type="entry name" value="LexA/Signal_pep-like_sf"/>
</dbReference>
<dbReference type="EMBL" id="LT629772">
    <property type="protein sequence ID" value="SDS29116.1"/>
    <property type="molecule type" value="Genomic_DNA"/>
</dbReference>
<dbReference type="EC" id="3.4.21.89" evidence="5"/>
<protein>
    <recommendedName>
        <fullName evidence="5">Signal peptidase I</fullName>
        <ecNumber evidence="5">3.4.21.89</ecNumber>
    </recommendedName>
</protein>
<evidence type="ECO:0000256" key="5">
    <source>
        <dbReference type="NCBIfam" id="TIGR02228"/>
    </source>
</evidence>
<organism evidence="8 9">
    <name type="scientific">Microlunatus soli</name>
    <dbReference type="NCBI Taxonomy" id="630515"/>
    <lineage>
        <taxon>Bacteria</taxon>
        <taxon>Bacillati</taxon>
        <taxon>Actinomycetota</taxon>
        <taxon>Actinomycetes</taxon>
        <taxon>Propionibacteriales</taxon>
        <taxon>Propionibacteriaceae</taxon>
        <taxon>Microlunatus</taxon>
    </lineage>
</organism>
<dbReference type="GO" id="GO:0016020">
    <property type="term" value="C:membrane"/>
    <property type="evidence" value="ECO:0007669"/>
    <property type="project" value="UniProtKB-SubCell"/>
</dbReference>
<name>A0A1H1R0K7_9ACTN</name>
<keyword evidence="2 6" id="KW-0812">Transmembrane</keyword>
<accession>A0A1H1R0K7</accession>
<keyword evidence="3 6" id="KW-1133">Transmembrane helix</keyword>
<keyword evidence="4 6" id="KW-0472">Membrane</keyword>
<dbReference type="GO" id="GO:0006465">
    <property type="term" value="P:signal peptide processing"/>
    <property type="evidence" value="ECO:0007669"/>
    <property type="project" value="UniProtKB-UniRule"/>
</dbReference>
<evidence type="ECO:0000313" key="8">
    <source>
        <dbReference type="EMBL" id="SDS29116.1"/>
    </source>
</evidence>
<dbReference type="STRING" id="630515.SAMN04489812_1459"/>
<evidence type="ECO:0000313" key="9">
    <source>
        <dbReference type="Proteomes" id="UP000199103"/>
    </source>
</evidence>
<dbReference type="SUPFAM" id="SSF51306">
    <property type="entry name" value="LexA/Signal peptidase"/>
    <property type="match status" value="1"/>
</dbReference>
<sequence length="186" mass="20053">MKSWISAILSWTVILGMTAVLAAAVVVPRLAGATPYTVLTGSMRPGMPPGTLVVVKPVAFDRLRTGDVVTYQLESGKPTVVTHRVIAIGVNGAGDRVLQTQGDANDRPDANSVREVQVRGKAWYSVPYLGHLNNLLTSGQRQWVVYGVVVVLIGYALAMWIGAARDRTRRRNDKEKDVIGTTATSV</sequence>
<dbReference type="PANTHER" id="PTHR10806">
    <property type="entry name" value="SIGNAL PEPTIDASE COMPLEX CATALYTIC SUBUNIT SEC11"/>
    <property type="match status" value="1"/>
</dbReference>
<feature type="transmembrane region" description="Helical" evidence="6">
    <location>
        <begin position="143"/>
        <end position="164"/>
    </location>
</feature>
<dbReference type="RefSeq" id="WP_091522185.1">
    <property type="nucleotide sequence ID" value="NZ_LT629772.1"/>
</dbReference>
<feature type="domain" description="Peptidase S26" evidence="7">
    <location>
        <begin position="17"/>
        <end position="97"/>
    </location>
</feature>
<gene>
    <name evidence="8" type="ORF">SAMN04489812_1459</name>
</gene>
<dbReference type="NCBIfam" id="TIGR02228">
    <property type="entry name" value="sigpep_I_arch"/>
    <property type="match status" value="1"/>
</dbReference>
<dbReference type="InterPro" id="IPR019533">
    <property type="entry name" value="Peptidase_S26"/>
</dbReference>
<dbReference type="OrthoDB" id="3178064at2"/>
<dbReference type="Proteomes" id="UP000199103">
    <property type="component" value="Chromosome I"/>
</dbReference>
<evidence type="ECO:0000256" key="3">
    <source>
        <dbReference type="ARBA" id="ARBA00022989"/>
    </source>
</evidence>
<dbReference type="Pfam" id="PF10502">
    <property type="entry name" value="Peptidase_S26"/>
    <property type="match status" value="1"/>
</dbReference>
<dbReference type="AlphaFoldDB" id="A0A1H1R0K7"/>